<dbReference type="EMBL" id="JNVU01000020">
    <property type="protein sequence ID" value="KEI44753.1"/>
    <property type="molecule type" value="Genomic_DNA"/>
</dbReference>
<organism evidence="1 2">
    <name type="scientific">Saccharopolyspora rectivirgula</name>
    <dbReference type="NCBI Taxonomy" id="28042"/>
    <lineage>
        <taxon>Bacteria</taxon>
        <taxon>Bacillati</taxon>
        <taxon>Actinomycetota</taxon>
        <taxon>Actinomycetes</taxon>
        <taxon>Pseudonocardiales</taxon>
        <taxon>Pseudonocardiaceae</taxon>
        <taxon>Saccharopolyspora</taxon>
    </lineage>
</organism>
<proteinExistence type="predicted"/>
<sequence length="169" mass="18593">MAAVAEMDENLRKWLVDTADEHGAAVLHVPGDDQRAPFAFSVGAWRRFGKAEVVVIGLPQEVAHTVVNTYVQRVGAGEKFVPGQLYDRFLRDLPVTFEKVAKQHYPEYFGSAFLVYGGDDFPAVQLIVPSPDEGKFPWEQDAPEGFATYQPVLTESGAPESWTPGIDGP</sequence>
<name>A0A073AYB7_9PSEU</name>
<keyword evidence="2" id="KW-1185">Reference proteome</keyword>
<accession>A0A073AYB7</accession>
<reference evidence="1 2" key="1">
    <citation type="submission" date="2014-06" db="EMBL/GenBank/DDBJ databases">
        <title>Saccharopolyspora rectivirgula DSM-43113 Genome sequencing.</title>
        <authorList>
            <person name="Barrera C."/>
            <person name="Millon L."/>
            <person name="Rognon B."/>
            <person name="Zaugg C."/>
            <person name="Monod M."/>
        </authorList>
    </citation>
    <scope>NUCLEOTIDE SEQUENCE [LARGE SCALE GENOMIC DNA]</scope>
    <source>
        <strain evidence="1 2">DSM 43113</strain>
    </source>
</reference>
<dbReference type="OrthoDB" id="511192at2"/>
<protein>
    <recommendedName>
        <fullName evidence="3">DUF4262 domain-containing protein</fullName>
    </recommendedName>
</protein>
<comment type="caution">
    <text evidence="1">The sequence shown here is derived from an EMBL/GenBank/DDBJ whole genome shotgun (WGS) entry which is preliminary data.</text>
</comment>
<dbReference type="Pfam" id="PF14081">
    <property type="entry name" value="DUF4262"/>
    <property type="match status" value="1"/>
</dbReference>
<evidence type="ECO:0000313" key="1">
    <source>
        <dbReference type="EMBL" id="KEI44753.1"/>
    </source>
</evidence>
<gene>
    <name evidence="1" type="ORF">GU90_08200</name>
</gene>
<dbReference type="eggNOG" id="ENOG5032XI5">
    <property type="taxonomic scope" value="Bacteria"/>
</dbReference>
<dbReference type="STRING" id="28042.GU90_08200"/>
<dbReference type="AlphaFoldDB" id="A0A073AYB7"/>
<dbReference type="RefSeq" id="WP_029720255.1">
    <property type="nucleotide sequence ID" value="NZ_JNVU01000020.1"/>
</dbReference>
<evidence type="ECO:0008006" key="3">
    <source>
        <dbReference type="Google" id="ProtNLM"/>
    </source>
</evidence>
<dbReference type="InterPro" id="IPR025358">
    <property type="entry name" value="DUF4262"/>
</dbReference>
<dbReference type="Proteomes" id="UP000031419">
    <property type="component" value="Unassembled WGS sequence"/>
</dbReference>
<evidence type="ECO:0000313" key="2">
    <source>
        <dbReference type="Proteomes" id="UP000031419"/>
    </source>
</evidence>